<dbReference type="OrthoDB" id="2837at2157"/>
<feature type="domain" description="4Fe-4S ferredoxin iron-sulfur binding" evidence="2">
    <location>
        <begin position="20"/>
        <end position="80"/>
    </location>
</feature>
<dbReference type="AlphaFoldDB" id="A0A1I3MW31"/>
<dbReference type="Pfam" id="PF16947">
    <property type="entry name" value="Ferredoxin_N"/>
    <property type="match status" value="1"/>
</dbReference>
<sequence>MDDESDEESTGEDVDGIDPAIWEETADEILDSGPYDAELGKRMSRDAVRVTLGHLSEEEFYEKYHDDVIAEFGIDERPIEEDDTHE</sequence>
<protein>
    <submittedName>
        <fullName evidence="3">Prokaryotic molybdopterin-containing oxidoreductase family, iron-sulfur binding subunit</fullName>
    </submittedName>
</protein>
<accession>A0A1I3MW31</accession>
<dbReference type="OMA" id="VWEETAD"/>
<evidence type="ECO:0000259" key="2">
    <source>
        <dbReference type="Pfam" id="PF16947"/>
    </source>
</evidence>
<proteinExistence type="predicted"/>
<gene>
    <name evidence="3" type="ORF">SAMN05443661_11146</name>
</gene>
<evidence type="ECO:0000256" key="1">
    <source>
        <dbReference type="SAM" id="MobiDB-lite"/>
    </source>
</evidence>
<reference evidence="3 4" key="1">
    <citation type="submission" date="2016-10" db="EMBL/GenBank/DDBJ databases">
        <authorList>
            <person name="de Groot N.N."/>
        </authorList>
    </citation>
    <scope>NUCLEOTIDE SEQUENCE [LARGE SCALE GENOMIC DNA]</scope>
    <source>
        <strain evidence="3 4">SP2</strain>
    </source>
</reference>
<dbReference type="EMBL" id="FORO01000011">
    <property type="protein sequence ID" value="SFJ00866.1"/>
    <property type="molecule type" value="Genomic_DNA"/>
</dbReference>
<name>A0A1I3MW31_9EURY</name>
<evidence type="ECO:0000313" key="4">
    <source>
        <dbReference type="Proteomes" id="UP000182829"/>
    </source>
</evidence>
<dbReference type="RefSeq" id="WP_005579660.1">
    <property type="nucleotide sequence ID" value="NZ_FORO01000011.1"/>
</dbReference>
<dbReference type="Proteomes" id="UP000182829">
    <property type="component" value="Unassembled WGS sequence"/>
</dbReference>
<organism evidence="3 4">
    <name type="scientific">Natronobacterium gregoryi</name>
    <dbReference type="NCBI Taxonomy" id="44930"/>
    <lineage>
        <taxon>Archaea</taxon>
        <taxon>Methanobacteriati</taxon>
        <taxon>Methanobacteriota</taxon>
        <taxon>Stenosarchaea group</taxon>
        <taxon>Halobacteria</taxon>
        <taxon>Halobacteriales</taxon>
        <taxon>Natrialbaceae</taxon>
        <taxon>Natronobacterium</taxon>
    </lineage>
</organism>
<feature type="compositionally biased region" description="Acidic residues" evidence="1">
    <location>
        <begin position="1"/>
        <end position="16"/>
    </location>
</feature>
<evidence type="ECO:0000313" key="3">
    <source>
        <dbReference type="EMBL" id="SFJ00866.1"/>
    </source>
</evidence>
<dbReference type="GeneID" id="14208384"/>
<dbReference type="InterPro" id="IPR031604">
    <property type="entry name" value="Ferredoxin_N"/>
</dbReference>
<feature type="region of interest" description="Disordered" evidence="1">
    <location>
        <begin position="1"/>
        <end position="20"/>
    </location>
</feature>